<dbReference type="Proteomes" id="UP000294664">
    <property type="component" value="Unassembled WGS sequence"/>
</dbReference>
<evidence type="ECO:0000256" key="4">
    <source>
        <dbReference type="ARBA" id="ARBA00018392"/>
    </source>
</evidence>
<dbReference type="InterPro" id="IPR015679">
    <property type="entry name" value="PLipase_D_fam"/>
</dbReference>
<feature type="domain" description="PLD phosphodiesterase" evidence="10">
    <location>
        <begin position="383"/>
        <end position="410"/>
    </location>
</feature>
<evidence type="ECO:0000256" key="2">
    <source>
        <dbReference type="ARBA" id="ARBA00003145"/>
    </source>
</evidence>
<comment type="function">
    <text evidence="2">Could be a virulence factor.</text>
</comment>
<evidence type="ECO:0000256" key="5">
    <source>
        <dbReference type="ARBA" id="ARBA00022525"/>
    </source>
</evidence>
<feature type="domain" description="PLD phosphodiesterase" evidence="10">
    <location>
        <begin position="166"/>
        <end position="193"/>
    </location>
</feature>
<proteinExistence type="predicted"/>
<evidence type="ECO:0000256" key="3">
    <source>
        <dbReference type="ARBA" id="ARBA00004613"/>
    </source>
</evidence>
<comment type="caution">
    <text evidence="11">The sequence shown here is derived from an EMBL/GenBank/DDBJ whole genome shotgun (WGS) entry which is preliminary data.</text>
</comment>
<protein>
    <recommendedName>
        <fullName evidence="4">Phospholipase D</fullName>
    </recommendedName>
    <alternativeName>
        <fullName evidence="9">Choline phosphatase</fullName>
    </alternativeName>
</protein>
<reference evidence="11 12" key="1">
    <citation type="submission" date="2019-03" db="EMBL/GenBank/DDBJ databases">
        <title>Genomic Encyclopedia of Type Strains, Phase IV (KMG-IV): sequencing the most valuable type-strain genomes for metagenomic binning, comparative biology and taxonomic classification.</title>
        <authorList>
            <person name="Goeker M."/>
        </authorList>
    </citation>
    <scope>NUCLEOTIDE SEQUENCE [LARGE SCALE GENOMIC DNA]</scope>
    <source>
        <strain evidence="11 12">DSM 9035</strain>
    </source>
</reference>
<dbReference type="EMBL" id="SMAI01000010">
    <property type="protein sequence ID" value="TCT03208.1"/>
    <property type="molecule type" value="Genomic_DNA"/>
</dbReference>
<keyword evidence="8" id="KW-0443">Lipid metabolism</keyword>
<evidence type="ECO:0000256" key="9">
    <source>
        <dbReference type="ARBA" id="ARBA00029594"/>
    </source>
</evidence>
<evidence type="ECO:0000256" key="6">
    <source>
        <dbReference type="ARBA" id="ARBA00022737"/>
    </source>
</evidence>
<evidence type="ECO:0000256" key="8">
    <source>
        <dbReference type="ARBA" id="ARBA00023098"/>
    </source>
</evidence>
<dbReference type="Pfam" id="PF13091">
    <property type="entry name" value="PLDc_2"/>
    <property type="match status" value="1"/>
</dbReference>
<comment type="subcellular location">
    <subcellularLocation>
        <location evidence="3">Secreted</location>
    </subcellularLocation>
</comment>
<keyword evidence="7" id="KW-0378">Hydrolase</keyword>
<sequence>MARTTTLTSPLPRTEAAASGPRRVRLRLPAWWRRAPAVRPAGGDDAILVPGWNCWKRARADRAALLVDGAAYFARLEAALRRARHSIVIVGWDFDSRVKLRPDTDDTLIGTLLRRRVEAEPDLSVRILVWSSAVVHAPSAPSELLIGDESLEHPRIQLRLDTTHPFYAAHHQKIVCIDGALAFVGGMDLTVDRWDTSEHLHADPHRVTPGGAAYGPVHDTHLMLDGDAARSICALAHTRWAEATGEDVPFTPEPVDLWPHDLSPDFAEVDLGISRVMPEWGGRTAIEESPRLTGDALRAARRTIFIEAQYLTAGFVAEILEQRLREPDGPDVVAVVSRAAHTLPERLIMGENRDRLIRRLTRADRHDRFRIYHPVVPAPEDECAILIHSKLILVDDRFLRVGSSNLNNRSIGLDTELDIAVEAGTSREREAIAAIRDRLIGEHLGTAPAQVRAAMEETGSLVKTIERLNRQPRGLRQFDAIDTHGPTQPVIATWLLDPARPFEPIWMLKQRKRRR</sequence>
<dbReference type="CDD" id="cd09140">
    <property type="entry name" value="PLDc_vPLD1_2_like_bac_1"/>
    <property type="match status" value="1"/>
</dbReference>
<keyword evidence="6" id="KW-0677">Repeat</keyword>
<dbReference type="GO" id="GO:0009395">
    <property type="term" value="P:phospholipid catabolic process"/>
    <property type="evidence" value="ECO:0007669"/>
    <property type="project" value="TreeGrafter"/>
</dbReference>
<dbReference type="PANTHER" id="PTHR18896">
    <property type="entry name" value="PHOSPHOLIPASE D"/>
    <property type="match status" value="1"/>
</dbReference>
<dbReference type="Pfam" id="PF00614">
    <property type="entry name" value="PLDc"/>
    <property type="match status" value="1"/>
</dbReference>
<gene>
    <name evidence="11" type="ORF">EDC64_11071</name>
</gene>
<evidence type="ECO:0000313" key="12">
    <source>
        <dbReference type="Proteomes" id="UP000294664"/>
    </source>
</evidence>
<name>A0A4V2UXE4_9HYPH</name>
<dbReference type="GO" id="GO:0005576">
    <property type="term" value="C:extracellular region"/>
    <property type="evidence" value="ECO:0007669"/>
    <property type="project" value="UniProtKB-SubCell"/>
</dbReference>
<dbReference type="InterPro" id="IPR025202">
    <property type="entry name" value="PLD-like_dom"/>
</dbReference>
<dbReference type="AlphaFoldDB" id="A0A4V2UXE4"/>
<comment type="catalytic activity">
    <reaction evidence="1">
        <text>a 1,2-diacyl-sn-glycero-3-phosphocholine + H2O = a 1,2-diacyl-sn-glycero-3-phosphate + choline + H(+)</text>
        <dbReference type="Rhea" id="RHEA:14445"/>
        <dbReference type="ChEBI" id="CHEBI:15354"/>
        <dbReference type="ChEBI" id="CHEBI:15377"/>
        <dbReference type="ChEBI" id="CHEBI:15378"/>
        <dbReference type="ChEBI" id="CHEBI:57643"/>
        <dbReference type="ChEBI" id="CHEBI:58608"/>
        <dbReference type="EC" id="3.1.4.4"/>
    </reaction>
</comment>
<dbReference type="PROSITE" id="PS50035">
    <property type="entry name" value="PLD"/>
    <property type="match status" value="2"/>
</dbReference>
<organism evidence="11 12">
    <name type="scientific">Aquabacter spiritensis</name>
    <dbReference type="NCBI Taxonomy" id="933073"/>
    <lineage>
        <taxon>Bacteria</taxon>
        <taxon>Pseudomonadati</taxon>
        <taxon>Pseudomonadota</taxon>
        <taxon>Alphaproteobacteria</taxon>
        <taxon>Hyphomicrobiales</taxon>
        <taxon>Xanthobacteraceae</taxon>
        <taxon>Aquabacter</taxon>
    </lineage>
</organism>
<dbReference type="GO" id="GO:0004630">
    <property type="term" value="F:phospholipase D activity"/>
    <property type="evidence" value="ECO:0007669"/>
    <property type="project" value="UniProtKB-EC"/>
</dbReference>
<evidence type="ECO:0000313" key="11">
    <source>
        <dbReference type="EMBL" id="TCT03208.1"/>
    </source>
</evidence>
<dbReference type="Gene3D" id="3.30.870.10">
    <property type="entry name" value="Endonuclease Chain A"/>
    <property type="match status" value="2"/>
</dbReference>
<dbReference type="PANTHER" id="PTHR18896:SF76">
    <property type="entry name" value="PHOSPHOLIPASE"/>
    <property type="match status" value="1"/>
</dbReference>
<evidence type="ECO:0000259" key="10">
    <source>
        <dbReference type="PROSITE" id="PS50035"/>
    </source>
</evidence>
<keyword evidence="12" id="KW-1185">Reference proteome</keyword>
<dbReference type="RefSeq" id="WP_245504727.1">
    <property type="nucleotide sequence ID" value="NZ_SMAI01000010.1"/>
</dbReference>
<keyword evidence="5" id="KW-0964">Secreted</keyword>
<evidence type="ECO:0000256" key="7">
    <source>
        <dbReference type="ARBA" id="ARBA00022801"/>
    </source>
</evidence>
<dbReference type="SUPFAM" id="SSF56024">
    <property type="entry name" value="Phospholipase D/nuclease"/>
    <property type="match status" value="2"/>
</dbReference>
<dbReference type="CDD" id="cd09143">
    <property type="entry name" value="PLDc_vPLD1_2_like_bac_2"/>
    <property type="match status" value="1"/>
</dbReference>
<evidence type="ECO:0000256" key="1">
    <source>
        <dbReference type="ARBA" id="ARBA00000798"/>
    </source>
</evidence>
<dbReference type="InterPro" id="IPR001736">
    <property type="entry name" value="PLipase_D/transphosphatidylase"/>
</dbReference>
<dbReference type="SMART" id="SM00155">
    <property type="entry name" value="PLDc"/>
    <property type="match status" value="2"/>
</dbReference>
<accession>A0A4V2UXE4</accession>